<keyword evidence="2" id="KW-1185">Reference proteome</keyword>
<name>A0A6P7TMG9_9MOLL</name>
<feature type="compositionally biased region" description="Basic and acidic residues" evidence="1">
    <location>
        <begin position="40"/>
        <end position="50"/>
    </location>
</feature>
<feature type="region of interest" description="Disordered" evidence="1">
    <location>
        <begin position="1"/>
        <end position="85"/>
    </location>
</feature>
<dbReference type="Proteomes" id="UP000515154">
    <property type="component" value="Linkage group LG23"/>
</dbReference>
<proteinExistence type="predicted"/>
<protein>
    <submittedName>
        <fullName evidence="3">Corepressor interacting with RBPJ 1-like</fullName>
    </submittedName>
</protein>
<accession>A0A6P7TMG9</accession>
<evidence type="ECO:0000313" key="2">
    <source>
        <dbReference type="Proteomes" id="UP000515154"/>
    </source>
</evidence>
<feature type="compositionally biased region" description="Basic and acidic residues" evidence="1">
    <location>
        <begin position="1"/>
        <end position="20"/>
    </location>
</feature>
<organism evidence="2 3">
    <name type="scientific">Octopus sinensis</name>
    <name type="common">East Asian common octopus</name>
    <dbReference type="NCBI Taxonomy" id="2607531"/>
    <lineage>
        <taxon>Eukaryota</taxon>
        <taxon>Metazoa</taxon>
        <taxon>Spiralia</taxon>
        <taxon>Lophotrochozoa</taxon>
        <taxon>Mollusca</taxon>
        <taxon>Cephalopoda</taxon>
        <taxon>Coleoidea</taxon>
        <taxon>Octopodiformes</taxon>
        <taxon>Octopoda</taxon>
        <taxon>Incirrata</taxon>
        <taxon>Octopodidae</taxon>
        <taxon>Octopus</taxon>
    </lineage>
</organism>
<gene>
    <name evidence="3" type="primary">LOC115223676</name>
</gene>
<dbReference type="RefSeq" id="XP_029650211.1">
    <property type="nucleotide sequence ID" value="XM_029794351.1"/>
</dbReference>
<dbReference type="AlphaFoldDB" id="A0A6P7TMG9"/>
<evidence type="ECO:0000313" key="3">
    <source>
        <dbReference type="RefSeq" id="XP_029650211.1"/>
    </source>
</evidence>
<dbReference type="KEGG" id="osn:115223676"/>
<sequence length="214" mass="25163">MMKFQRSDEEVECGGEKEADFFNQNEEQAKVAGDQNLLSNEKKIKDESRSMENLVEAIEKEDTKSSDYQPYEFEPRTRSNQPQENHVKYENAVYDHPFGMEVINLQCVKCGECGYITIDRKCCLYCQNSTVELCQQASNEFPRPSNSKQEDGIPEKTTVVPPRLVEEGNVKREDERDEEVEELVDYSKLHWMKFLLRRHERSLLQMNRLQEVKH</sequence>
<reference evidence="3" key="1">
    <citation type="submission" date="2025-08" db="UniProtKB">
        <authorList>
            <consortium name="RefSeq"/>
        </authorList>
    </citation>
    <scope>IDENTIFICATION</scope>
</reference>
<evidence type="ECO:0000256" key="1">
    <source>
        <dbReference type="SAM" id="MobiDB-lite"/>
    </source>
</evidence>